<dbReference type="Proteomes" id="UP000077266">
    <property type="component" value="Unassembled WGS sequence"/>
</dbReference>
<dbReference type="InterPro" id="IPR011009">
    <property type="entry name" value="Kinase-like_dom_sf"/>
</dbReference>
<feature type="region of interest" description="Disordered" evidence="1">
    <location>
        <begin position="775"/>
        <end position="830"/>
    </location>
</feature>
<sequence>MAESHTSPSPQLLAHHDTSKDHHVDPKDAPASNVSPYVADILDSSVCDNTWTAIEGDVALASRLQSNDKQPHATFLLNALSLLASTIDDQAVLFDSAAHHIARDWVAVQVPLHELRQAVRDTMAMVEAGSELAGWPRILAVGLVEKVRARRERDCDSDDSDCDSDEEDQEDDGKEDEEDKLRTILTALKAYRPDLLSVHGCELYASGRLRLAHVDAHAFVASVRNDCAEESELSMREQLSPWLAHIFSIQRALATRDKTINARLPSLEDDFVRYDVTLGLRTVCVTPAAASRPPGRMTWVGFEVGGDANVHSSVRSEDSLGVVKLSYQPQLKDGRPTEGEVLDLVHADGWLPGVVRHTSWERNKARIVVATADSPSLGLAREKEIVHMASVGDPLSQCRTPLQMLKVAYDATETHLQLLNRGIIHRDFSWFNILCNPRHEPRTLATKTAVTGIPCIDYVLTDDASKEPRCLIVDFDYAERYPQELKEAVGTPAFIACELSISKPSERPVNPRLRHLLPRFRALEDLPVFRRAFPDDDGTFVETFAAIVALEEERDELLAFEDYKNPLDPALKDTDPKDVVHDPCYDIQSIYWVLLWFFALAQPATASSENDVNLTEGSAFADFVSTMLEHRIGYEYDRKHYLTRGLSLTVHPAFRHLEFGLLRSLAAYLAVPWHMYKGDHPRLKVPLKPEHAHIAMRRLLLAEIYKLTTDETERHASNWPLDPSRPRDISARNKYYRREGYGYWSPTPMQWHGAECEAVDADAAILKRQLLDNATHGHGTKRNADDAEIEDNAASSKRQKHEQGTSCGDDEYSQEPVALEQAATSSRSAAARCAKLKDDRWLFFNRWSPIPIPLPE</sequence>
<proteinExistence type="predicted"/>
<dbReference type="SUPFAM" id="SSF56112">
    <property type="entry name" value="Protein kinase-like (PK-like)"/>
    <property type="match status" value="1"/>
</dbReference>
<evidence type="ECO:0000259" key="2">
    <source>
        <dbReference type="Pfam" id="PF17667"/>
    </source>
</evidence>
<feature type="region of interest" description="Disordered" evidence="1">
    <location>
        <begin position="154"/>
        <end position="178"/>
    </location>
</feature>
<feature type="region of interest" description="Disordered" evidence="1">
    <location>
        <begin position="1"/>
        <end position="30"/>
    </location>
</feature>
<evidence type="ECO:0000313" key="3">
    <source>
        <dbReference type="EMBL" id="KZV87644.1"/>
    </source>
</evidence>
<dbReference type="OrthoDB" id="5584477at2759"/>
<reference evidence="3 4" key="1">
    <citation type="journal article" date="2016" name="Mol. Biol. Evol.">
        <title>Comparative Genomics of Early-Diverging Mushroom-Forming Fungi Provides Insights into the Origins of Lignocellulose Decay Capabilities.</title>
        <authorList>
            <person name="Nagy L.G."/>
            <person name="Riley R."/>
            <person name="Tritt A."/>
            <person name="Adam C."/>
            <person name="Daum C."/>
            <person name="Floudas D."/>
            <person name="Sun H."/>
            <person name="Yadav J.S."/>
            <person name="Pangilinan J."/>
            <person name="Larsson K.H."/>
            <person name="Matsuura K."/>
            <person name="Barry K."/>
            <person name="Labutti K."/>
            <person name="Kuo R."/>
            <person name="Ohm R.A."/>
            <person name="Bhattacharya S.S."/>
            <person name="Shirouzu T."/>
            <person name="Yoshinaga Y."/>
            <person name="Martin F.M."/>
            <person name="Grigoriev I.V."/>
            <person name="Hibbett D.S."/>
        </authorList>
    </citation>
    <scope>NUCLEOTIDE SEQUENCE [LARGE SCALE GENOMIC DNA]</scope>
    <source>
        <strain evidence="3 4">HHB12029</strain>
    </source>
</reference>
<accession>A0A165ETF7</accession>
<dbReference type="Gene3D" id="1.10.510.10">
    <property type="entry name" value="Transferase(Phosphotransferase) domain 1"/>
    <property type="match status" value="1"/>
</dbReference>
<keyword evidence="4" id="KW-1185">Reference proteome</keyword>
<protein>
    <recommendedName>
        <fullName evidence="2">Fungal-type protein kinase domain-containing protein</fullName>
    </recommendedName>
</protein>
<evidence type="ECO:0000256" key="1">
    <source>
        <dbReference type="SAM" id="MobiDB-lite"/>
    </source>
</evidence>
<dbReference type="AlphaFoldDB" id="A0A165ETF7"/>
<organism evidence="3 4">
    <name type="scientific">Exidia glandulosa HHB12029</name>
    <dbReference type="NCBI Taxonomy" id="1314781"/>
    <lineage>
        <taxon>Eukaryota</taxon>
        <taxon>Fungi</taxon>
        <taxon>Dikarya</taxon>
        <taxon>Basidiomycota</taxon>
        <taxon>Agaricomycotina</taxon>
        <taxon>Agaricomycetes</taxon>
        <taxon>Auriculariales</taxon>
        <taxon>Exidiaceae</taxon>
        <taxon>Exidia</taxon>
    </lineage>
</organism>
<gene>
    <name evidence="3" type="ORF">EXIGLDRAFT_723488</name>
</gene>
<dbReference type="Pfam" id="PF17667">
    <property type="entry name" value="Pkinase_fungal"/>
    <property type="match status" value="1"/>
</dbReference>
<dbReference type="InterPro" id="IPR040976">
    <property type="entry name" value="Pkinase_fungal"/>
</dbReference>
<evidence type="ECO:0000313" key="4">
    <source>
        <dbReference type="Proteomes" id="UP000077266"/>
    </source>
</evidence>
<feature type="compositionally biased region" description="Basic and acidic residues" evidence="1">
    <location>
        <begin position="14"/>
        <end position="28"/>
    </location>
</feature>
<dbReference type="InParanoid" id="A0A165ETF7"/>
<feature type="compositionally biased region" description="Acidic residues" evidence="1">
    <location>
        <begin position="155"/>
        <end position="178"/>
    </location>
</feature>
<dbReference type="EMBL" id="KV426119">
    <property type="protein sequence ID" value="KZV87644.1"/>
    <property type="molecule type" value="Genomic_DNA"/>
</dbReference>
<name>A0A165ETF7_EXIGL</name>
<feature type="domain" description="Fungal-type protein kinase" evidence="2">
    <location>
        <begin position="382"/>
        <end position="597"/>
    </location>
</feature>
<feature type="compositionally biased region" description="Polar residues" evidence="1">
    <location>
        <begin position="1"/>
        <end position="10"/>
    </location>
</feature>